<accession>A0A0G1DJ89</accession>
<gene>
    <name evidence="1" type="ORF">UV73_C0004G0077</name>
</gene>
<dbReference type="SUPFAM" id="SSF46689">
    <property type="entry name" value="Homeodomain-like"/>
    <property type="match status" value="1"/>
</dbReference>
<sequence>MSKKIEFQKAVALRKKGLSIKTIAKRLKISSSSASRWCKNVELTSEQKEILLKNSRDPFYGQRKKHVLKQIRNKEKEIKRELSKGIKDIGNLTKRELFLTGVGLYWAEGFKKDRRLGFANSDPKMIKLFLKWLTECCDVSIELIRLSVGLNLSHSNRIEEVQQYWSEITKIPLSQFQKPFFQKFLWKKKFSDPENYYGVLRIRVNKQLKLFRRIAGWIEGLKLTVSD</sequence>
<dbReference type="Proteomes" id="UP000034894">
    <property type="component" value="Unassembled WGS sequence"/>
</dbReference>
<protein>
    <submittedName>
        <fullName evidence="1">Uncharacterized protein</fullName>
    </submittedName>
</protein>
<comment type="caution">
    <text evidence="1">The sequence shown here is derived from an EMBL/GenBank/DDBJ whole genome shotgun (WGS) entry which is preliminary data.</text>
</comment>
<dbReference type="AlphaFoldDB" id="A0A0G1DJ89"/>
<evidence type="ECO:0000313" key="2">
    <source>
        <dbReference type="Proteomes" id="UP000034894"/>
    </source>
</evidence>
<organism evidence="1 2">
    <name type="scientific">Candidatus Gottesmanbacteria bacterium GW2011_GWA2_43_14</name>
    <dbReference type="NCBI Taxonomy" id="1618443"/>
    <lineage>
        <taxon>Bacteria</taxon>
        <taxon>Candidatus Gottesmaniibacteriota</taxon>
    </lineage>
</organism>
<dbReference type="Gene3D" id="1.10.10.60">
    <property type="entry name" value="Homeodomain-like"/>
    <property type="match status" value="1"/>
</dbReference>
<dbReference type="EMBL" id="LCFP01000004">
    <property type="protein sequence ID" value="KKS97935.1"/>
    <property type="molecule type" value="Genomic_DNA"/>
</dbReference>
<evidence type="ECO:0000313" key="1">
    <source>
        <dbReference type="EMBL" id="KKS97935.1"/>
    </source>
</evidence>
<reference evidence="1 2" key="1">
    <citation type="journal article" date="2015" name="Nature">
        <title>rRNA introns, odd ribosomes, and small enigmatic genomes across a large radiation of phyla.</title>
        <authorList>
            <person name="Brown C.T."/>
            <person name="Hug L.A."/>
            <person name="Thomas B.C."/>
            <person name="Sharon I."/>
            <person name="Castelle C.J."/>
            <person name="Singh A."/>
            <person name="Wilkins M.J."/>
            <person name="Williams K.H."/>
            <person name="Banfield J.F."/>
        </authorList>
    </citation>
    <scope>NUCLEOTIDE SEQUENCE [LARGE SCALE GENOMIC DNA]</scope>
</reference>
<name>A0A0G1DJ89_9BACT</name>
<proteinExistence type="predicted"/>
<dbReference type="InterPro" id="IPR009057">
    <property type="entry name" value="Homeodomain-like_sf"/>
</dbReference>